<proteinExistence type="inferred from homology"/>
<keyword evidence="5" id="KW-0443">Lipid metabolism</keyword>
<dbReference type="Gene3D" id="2.60.40.1180">
    <property type="entry name" value="Golgi alpha-mannosidase II"/>
    <property type="match status" value="1"/>
</dbReference>
<gene>
    <name evidence="12" type="ORF">LAZ67_20002318</name>
</gene>
<sequence length="376" mass="42201">MHHVLLCVCCSERLYMQMAERLACDGYRELGYEYINVDDCWMSTERDPISGRLCADPKRFPSGIRALAEFVHSKGLKLGIYQDCGTKTCAGFPGSLGYYDIDAVTFAEWGVDMVKFDGCYADPNAMDQLYPLMGAAINRSNRPMVYSCSWPDYQRAEGMVPDYTTISQVCNLWRNFDDITDSWSSILSIVKFYGDSQQSLVPVAGPGRWNDPDMIMVGNYGLSYEESKAQMALWAVFAAPLMLAADLRIINPEFKALVQNRLVIAVDQDPLGKMGEKIYNRSNIEIWRRPISPVCRNYYSYALVFFNRRNIGGPVALTFCLQDLGLFNPSGYNLLDLFADQCSPPMVCHSFHVPTDSMSINVNPSGVTMITATVLS</sequence>
<evidence type="ECO:0000256" key="5">
    <source>
        <dbReference type="ARBA" id="ARBA00023098"/>
    </source>
</evidence>
<keyword evidence="4 10" id="KW-0378">Hydrolase</keyword>
<evidence type="ECO:0000313" key="13">
    <source>
        <dbReference type="Proteomes" id="UP001235939"/>
    </source>
</evidence>
<evidence type="ECO:0000256" key="6">
    <source>
        <dbReference type="ARBA" id="ARBA00023157"/>
    </source>
</evidence>
<keyword evidence="13" id="KW-1185">Reference proteome</keyword>
<comment type="similarity">
    <text evidence="2 10">Belongs to the glycosyl hydrolase 27 family.</text>
</comment>
<name>A0ABY6LPX1_9ARAC</name>
<keyword evidence="6 10" id="KW-1015">Disulfide bond</keyword>
<keyword evidence="7" id="KW-0325">Glycoprotein</keyword>
<evidence type="ECO:0000256" key="8">
    <source>
        <dbReference type="ARBA" id="ARBA00023228"/>
    </source>
</evidence>
<dbReference type="SUPFAM" id="SSF51011">
    <property type="entry name" value="Glycosyl hydrolase domain"/>
    <property type="match status" value="1"/>
</dbReference>
<dbReference type="Proteomes" id="UP001235939">
    <property type="component" value="Chromosome 20"/>
</dbReference>
<dbReference type="InterPro" id="IPR013785">
    <property type="entry name" value="Aldolase_TIM"/>
</dbReference>
<evidence type="ECO:0000256" key="7">
    <source>
        <dbReference type="ARBA" id="ARBA00023180"/>
    </source>
</evidence>
<evidence type="ECO:0000256" key="2">
    <source>
        <dbReference type="ARBA" id="ARBA00009743"/>
    </source>
</evidence>
<evidence type="ECO:0000256" key="1">
    <source>
        <dbReference type="ARBA" id="ARBA00004371"/>
    </source>
</evidence>
<feature type="domain" description="Alpha galactosidase A C-terminal" evidence="11">
    <location>
        <begin position="272"/>
        <end position="366"/>
    </location>
</feature>
<dbReference type="InterPro" id="IPR035373">
    <property type="entry name" value="Melibiase/NAGA_C"/>
</dbReference>
<accession>A0ABY6LPX1</accession>
<dbReference type="Gene3D" id="3.20.20.70">
    <property type="entry name" value="Aldolase class I"/>
    <property type="match status" value="1"/>
</dbReference>
<keyword evidence="8" id="KW-0458">Lysosome</keyword>
<dbReference type="InterPro" id="IPR002241">
    <property type="entry name" value="Glyco_hydro_27"/>
</dbReference>
<dbReference type="PROSITE" id="PS00512">
    <property type="entry name" value="ALPHA_GALACTOSIDASE"/>
    <property type="match status" value="1"/>
</dbReference>
<comment type="subunit">
    <text evidence="3 10">Homodimer.</text>
</comment>
<dbReference type="PANTHER" id="PTHR11452:SF83">
    <property type="entry name" value="ALPHA-GALACTOSIDASE"/>
    <property type="match status" value="1"/>
</dbReference>
<protein>
    <recommendedName>
        <fullName evidence="10">Alpha-galactosidase</fullName>
        <ecNumber evidence="10">3.2.1.-</ecNumber>
    </recommendedName>
</protein>
<dbReference type="InterPro" id="IPR000111">
    <property type="entry name" value="Glyco_hydro_27/36_CS"/>
</dbReference>
<dbReference type="EC" id="3.2.1.-" evidence="10"/>
<dbReference type="CDD" id="cd14792">
    <property type="entry name" value="GH27"/>
    <property type="match status" value="1"/>
</dbReference>
<dbReference type="PRINTS" id="PR00740">
    <property type="entry name" value="GLHYDRLASE27"/>
</dbReference>
<dbReference type="Pfam" id="PF17450">
    <property type="entry name" value="Melibiase_2_C"/>
    <property type="match status" value="1"/>
</dbReference>
<evidence type="ECO:0000256" key="3">
    <source>
        <dbReference type="ARBA" id="ARBA00011738"/>
    </source>
</evidence>
<organism evidence="12 13">
    <name type="scientific">Cordylochernes scorpioides</name>
    <dbReference type="NCBI Taxonomy" id="51811"/>
    <lineage>
        <taxon>Eukaryota</taxon>
        <taxon>Metazoa</taxon>
        <taxon>Ecdysozoa</taxon>
        <taxon>Arthropoda</taxon>
        <taxon>Chelicerata</taxon>
        <taxon>Arachnida</taxon>
        <taxon>Pseudoscorpiones</taxon>
        <taxon>Cheliferoidea</taxon>
        <taxon>Chernetidae</taxon>
        <taxon>Cordylochernes</taxon>
    </lineage>
</organism>
<evidence type="ECO:0000256" key="9">
    <source>
        <dbReference type="ARBA" id="ARBA00023295"/>
    </source>
</evidence>
<comment type="subcellular location">
    <subcellularLocation>
        <location evidence="1">Lysosome</location>
    </subcellularLocation>
</comment>
<keyword evidence="9 10" id="KW-0326">Glycosidase</keyword>
<dbReference type="InterPro" id="IPR017853">
    <property type="entry name" value="GH"/>
</dbReference>
<evidence type="ECO:0000313" key="12">
    <source>
        <dbReference type="EMBL" id="UYV81770.1"/>
    </source>
</evidence>
<evidence type="ECO:0000256" key="4">
    <source>
        <dbReference type="ARBA" id="ARBA00022801"/>
    </source>
</evidence>
<dbReference type="EMBL" id="CP092882">
    <property type="protein sequence ID" value="UYV81770.1"/>
    <property type="molecule type" value="Genomic_DNA"/>
</dbReference>
<evidence type="ECO:0000259" key="11">
    <source>
        <dbReference type="Pfam" id="PF17450"/>
    </source>
</evidence>
<evidence type="ECO:0000256" key="10">
    <source>
        <dbReference type="RuleBase" id="RU361168"/>
    </source>
</evidence>
<dbReference type="SUPFAM" id="SSF51445">
    <property type="entry name" value="(Trans)glycosidases"/>
    <property type="match status" value="1"/>
</dbReference>
<dbReference type="Pfam" id="PF16499">
    <property type="entry name" value="Melibiase_2"/>
    <property type="match status" value="1"/>
</dbReference>
<dbReference type="PANTHER" id="PTHR11452">
    <property type="entry name" value="ALPHA-GALACTOSIDASE/ALPHA-N-ACETYLGALACTOSAMINIDASE"/>
    <property type="match status" value="1"/>
</dbReference>
<reference evidence="12 13" key="1">
    <citation type="submission" date="2022-01" db="EMBL/GenBank/DDBJ databases">
        <title>A chromosomal length assembly of Cordylochernes scorpioides.</title>
        <authorList>
            <person name="Zeh D."/>
            <person name="Zeh J."/>
        </authorList>
    </citation>
    <scope>NUCLEOTIDE SEQUENCE [LARGE SCALE GENOMIC DNA]</scope>
    <source>
        <strain evidence="12">IN4F17</strain>
        <tissue evidence="12">Whole Body</tissue>
    </source>
</reference>
<dbReference type="InterPro" id="IPR013780">
    <property type="entry name" value="Glyco_hydro_b"/>
</dbReference>